<name>A0A9P0A4H8_BEMTA</name>
<dbReference type="Proteomes" id="UP001152759">
    <property type="component" value="Chromosome 2"/>
</dbReference>
<keyword evidence="2" id="KW-1185">Reference proteome</keyword>
<dbReference type="EMBL" id="OU963863">
    <property type="protein sequence ID" value="CAH0383863.1"/>
    <property type="molecule type" value="Genomic_DNA"/>
</dbReference>
<evidence type="ECO:0000313" key="2">
    <source>
        <dbReference type="Proteomes" id="UP001152759"/>
    </source>
</evidence>
<proteinExistence type="predicted"/>
<dbReference type="PANTHER" id="PTHR47027">
    <property type="entry name" value="REVERSE TRANSCRIPTASE DOMAIN-CONTAINING PROTEIN"/>
    <property type="match status" value="1"/>
</dbReference>
<evidence type="ECO:0000313" key="1">
    <source>
        <dbReference type="EMBL" id="CAH0383863.1"/>
    </source>
</evidence>
<evidence type="ECO:0008006" key="3">
    <source>
        <dbReference type="Google" id="ProtNLM"/>
    </source>
</evidence>
<reference evidence="1" key="1">
    <citation type="submission" date="2021-12" db="EMBL/GenBank/DDBJ databases">
        <authorList>
            <person name="King R."/>
        </authorList>
    </citation>
    <scope>NUCLEOTIDE SEQUENCE</scope>
</reference>
<dbReference type="AlphaFoldDB" id="A0A9P0A4H8"/>
<organism evidence="1 2">
    <name type="scientific">Bemisia tabaci</name>
    <name type="common">Sweetpotato whitefly</name>
    <name type="synonym">Aleurodes tabaci</name>
    <dbReference type="NCBI Taxonomy" id="7038"/>
    <lineage>
        <taxon>Eukaryota</taxon>
        <taxon>Metazoa</taxon>
        <taxon>Ecdysozoa</taxon>
        <taxon>Arthropoda</taxon>
        <taxon>Hexapoda</taxon>
        <taxon>Insecta</taxon>
        <taxon>Pterygota</taxon>
        <taxon>Neoptera</taxon>
        <taxon>Paraneoptera</taxon>
        <taxon>Hemiptera</taxon>
        <taxon>Sternorrhyncha</taxon>
        <taxon>Aleyrodoidea</taxon>
        <taxon>Aleyrodidae</taxon>
        <taxon>Aleyrodinae</taxon>
        <taxon>Bemisia</taxon>
    </lineage>
</organism>
<gene>
    <name evidence="1" type="ORF">BEMITA_LOCUS3267</name>
</gene>
<dbReference type="PANTHER" id="PTHR47027:SF30">
    <property type="entry name" value="THAP-TYPE DOMAIN-CONTAINING PROTEIN"/>
    <property type="match status" value="1"/>
</dbReference>
<accession>A0A9P0A4H8</accession>
<protein>
    <recommendedName>
        <fullName evidence="3">Endonuclease-reverse transcriptase</fullName>
    </recommendedName>
</protein>
<sequence length="110" mass="12826">MYLGVKLTSGGKLDQAIRDRNLQGRKAIVMLNGIPRDKRISEDNKKRIYNSVVRPIMTYGSGVWQLKMRTQEMLKATEMDFWRRLAGISRRERIRNERVREVMGVEGTIS</sequence>